<feature type="region of interest" description="Disordered" evidence="2">
    <location>
        <begin position="1"/>
        <end position="90"/>
    </location>
</feature>
<reference evidence="3 4" key="1">
    <citation type="submission" date="2016-09" db="EMBL/GenBank/DDBJ databases">
        <title>Extensive genetic diversity and differential bi-allelic expression allows diatom success in the polar Southern Ocean.</title>
        <authorList>
            <consortium name="DOE Joint Genome Institute"/>
            <person name="Mock T."/>
            <person name="Otillar R.P."/>
            <person name="Strauss J."/>
            <person name="Dupont C."/>
            <person name="Frickenhaus S."/>
            <person name="Maumus F."/>
            <person name="Mcmullan M."/>
            <person name="Sanges R."/>
            <person name="Schmutz J."/>
            <person name="Toseland A."/>
            <person name="Valas R."/>
            <person name="Veluchamy A."/>
            <person name="Ward B.J."/>
            <person name="Allen A."/>
            <person name="Barry K."/>
            <person name="Falciatore A."/>
            <person name="Ferrante M."/>
            <person name="Fortunato A.E."/>
            <person name="Gloeckner G."/>
            <person name="Gruber A."/>
            <person name="Hipkin R."/>
            <person name="Janech M."/>
            <person name="Kroth P."/>
            <person name="Leese F."/>
            <person name="Lindquist E."/>
            <person name="Lyon B.R."/>
            <person name="Martin J."/>
            <person name="Mayer C."/>
            <person name="Parker M."/>
            <person name="Quesneville H."/>
            <person name="Raymond J."/>
            <person name="Uhlig C."/>
            <person name="Valentin K.U."/>
            <person name="Worden A.Z."/>
            <person name="Armbrust E.V."/>
            <person name="Bowler C."/>
            <person name="Green B."/>
            <person name="Moulton V."/>
            <person name="Van Oosterhout C."/>
            <person name="Grigoriev I."/>
        </authorList>
    </citation>
    <scope>NUCLEOTIDE SEQUENCE [LARGE SCALE GENOMIC DNA]</scope>
    <source>
        <strain evidence="3 4">CCMP1102</strain>
    </source>
</reference>
<evidence type="ECO:0000256" key="2">
    <source>
        <dbReference type="SAM" id="MobiDB-lite"/>
    </source>
</evidence>
<proteinExistence type="predicted"/>
<feature type="compositionally biased region" description="Basic and acidic residues" evidence="2">
    <location>
        <begin position="51"/>
        <end position="68"/>
    </location>
</feature>
<protein>
    <submittedName>
        <fullName evidence="3">Uncharacterized protein</fullName>
    </submittedName>
</protein>
<keyword evidence="1" id="KW-0175">Coiled coil</keyword>
<sequence length="635" mass="74621">MNTSLSYTPSPGSSKSADKKTPGTLTRIEEGESQSPTSQSQTPTVLFQPVDEEHVSDKRVSFAEDQKENNSNIGPVSTATSITSKTSSANSLRNAELNRLRASRKQSPMRRDLVKKTEATIDDVTRKSVFQSLNAGRAAKLKVLREKSKEAKSVRFQWDQENTEAKSMQVQADEHRRQIRTIQRKLTSDHFKNKARHDESEKMDRYAKFEKEYMFKSEVFQDHQHTLKEERDRNRKMSIDTRAKIRINKREGEEVLKTIKLEEEQAMFEVRTDLHRSRMESKKANAEKRRLSFQFRAGDAAKVRDVRSDWREKDLHEKHVGYELERAAAKDADNYKKKMRKEEQDDFKGRNQEAFECRKRDKDSAYEAMLVEHESYELKWAGERDADAYRKQMKEERRKSLAGRNKESAQHAITMEELRALAKEKEAESYMLEFNGENDAKAYLAKCAEERRKSLQLRGKEARKVRQYEEEEHSRAIENALIDGALQSDCQKDVENYKAECAERDRKSFQFRGKQGHLQRLEEEERRFEQLKKDEENFKLERLAQKDVQEYYKDCRRRKRKSLALRAKEMRQHVEWKNRTEQIQVEERAHTTHLNSLDIQHMALAKERERARKAMDAMRAAGFNFKGNPFGDLLG</sequence>
<dbReference type="KEGG" id="fcy:FRACYDRAFT_186302"/>
<evidence type="ECO:0000313" key="4">
    <source>
        <dbReference type="Proteomes" id="UP000095751"/>
    </source>
</evidence>
<dbReference type="Proteomes" id="UP000095751">
    <property type="component" value="Unassembled WGS sequence"/>
</dbReference>
<name>A0A1E7FEY8_9STRA</name>
<feature type="compositionally biased region" description="Low complexity" evidence="2">
    <location>
        <begin position="33"/>
        <end position="44"/>
    </location>
</feature>
<gene>
    <name evidence="3" type="ORF">FRACYDRAFT_186302</name>
</gene>
<feature type="compositionally biased region" description="Polar residues" evidence="2">
    <location>
        <begin position="1"/>
        <end position="15"/>
    </location>
</feature>
<dbReference type="EMBL" id="KV784358">
    <property type="protein sequence ID" value="OEU16704.1"/>
    <property type="molecule type" value="Genomic_DNA"/>
</dbReference>
<feature type="compositionally biased region" description="Low complexity" evidence="2">
    <location>
        <begin position="77"/>
        <end position="90"/>
    </location>
</feature>
<accession>A0A1E7FEY8</accession>
<evidence type="ECO:0000256" key="1">
    <source>
        <dbReference type="SAM" id="Coils"/>
    </source>
</evidence>
<feature type="coiled-coil region" evidence="1">
    <location>
        <begin position="514"/>
        <end position="541"/>
    </location>
</feature>
<dbReference type="AlphaFoldDB" id="A0A1E7FEY8"/>
<dbReference type="OrthoDB" id="195421at2759"/>
<evidence type="ECO:0000313" key="3">
    <source>
        <dbReference type="EMBL" id="OEU16704.1"/>
    </source>
</evidence>
<dbReference type="InParanoid" id="A0A1E7FEY8"/>
<keyword evidence="4" id="KW-1185">Reference proteome</keyword>
<organism evidence="3 4">
    <name type="scientific">Fragilariopsis cylindrus CCMP1102</name>
    <dbReference type="NCBI Taxonomy" id="635003"/>
    <lineage>
        <taxon>Eukaryota</taxon>
        <taxon>Sar</taxon>
        <taxon>Stramenopiles</taxon>
        <taxon>Ochrophyta</taxon>
        <taxon>Bacillariophyta</taxon>
        <taxon>Bacillariophyceae</taxon>
        <taxon>Bacillariophycidae</taxon>
        <taxon>Bacillariales</taxon>
        <taxon>Bacillariaceae</taxon>
        <taxon>Fragilariopsis</taxon>
    </lineage>
</organism>